<reference evidence="8 9" key="1">
    <citation type="submission" date="2019-07" db="EMBL/GenBank/DDBJ databases">
        <title>Microlunatus dokdonensis sp. nov. isolated from the rhizospheric soil of the wild plant Elymus tsukushiensis.</title>
        <authorList>
            <person name="Ghim S.-Y."/>
            <person name="Hwang Y.-J."/>
            <person name="Son J.-S."/>
            <person name="Shin J.-H."/>
        </authorList>
    </citation>
    <scope>NUCLEOTIDE SEQUENCE [LARGE SCALE GENOMIC DNA]</scope>
    <source>
        <strain evidence="8 9">KUDC0627</strain>
    </source>
</reference>
<feature type="transmembrane region" description="Helical" evidence="6">
    <location>
        <begin position="363"/>
        <end position="383"/>
    </location>
</feature>
<feature type="transmembrane region" description="Helical" evidence="6">
    <location>
        <begin position="77"/>
        <end position="95"/>
    </location>
</feature>
<dbReference type="PROSITE" id="PS50850">
    <property type="entry name" value="MFS"/>
    <property type="match status" value="1"/>
</dbReference>
<dbReference type="SUPFAM" id="SSF103473">
    <property type="entry name" value="MFS general substrate transporter"/>
    <property type="match status" value="1"/>
</dbReference>
<feature type="transmembrane region" description="Helical" evidence="6">
    <location>
        <begin position="502"/>
        <end position="523"/>
    </location>
</feature>
<evidence type="ECO:0000313" key="9">
    <source>
        <dbReference type="Proteomes" id="UP000319263"/>
    </source>
</evidence>
<feature type="domain" description="Major facilitator superfamily (MFS) profile" evidence="7">
    <location>
        <begin position="41"/>
        <end position="525"/>
    </location>
</feature>
<dbReference type="PANTHER" id="PTHR42718">
    <property type="entry name" value="MAJOR FACILITATOR SUPERFAMILY MULTIDRUG TRANSPORTER MFSC"/>
    <property type="match status" value="1"/>
</dbReference>
<dbReference type="CDD" id="cd17321">
    <property type="entry name" value="MFS_MMR_MDR_like"/>
    <property type="match status" value="1"/>
</dbReference>
<evidence type="ECO:0000256" key="1">
    <source>
        <dbReference type="ARBA" id="ARBA00004651"/>
    </source>
</evidence>
<evidence type="ECO:0000259" key="7">
    <source>
        <dbReference type="PROSITE" id="PS50850"/>
    </source>
</evidence>
<feature type="transmembrane region" description="Helical" evidence="6">
    <location>
        <begin position="107"/>
        <end position="124"/>
    </location>
</feature>
<dbReference type="Proteomes" id="UP000319263">
    <property type="component" value="Chromosome"/>
</dbReference>
<feature type="transmembrane region" description="Helical" evidence="6">
    <location>
        <begin position="258"/>
        <end position="275"/>
    </location>
</feature>
<dbReference type="InterPro" id="IPR011701">
    <property type="entry name" value="MFS"/>
</dbReference>
<evidence type="ECO:0000256" key="4">
    <source>
        <dbReference type="ARBA" id="ARBA00023136"/>
    </source>
</evidence>
<feature type="transmembrane region" description="Helical" evidence="6">
    <location>
        <begin position="136"/>
        <end position="158"/>
    </location>
</feature>
<feature type="region of interest" description="Disordered" evidence="5">
    <location>
        <begin position="525"/>
        <end position="578"/>
    </location>
</feature>
<keyword evidence="2 6" id="KW-0812">Transmembrane</keyword>
<organism evidence="8 9">
    <name type="scientific">Microlunatus elymi</name>
    <dbReference type="NCBI Taxonomy" id="2596828"/>
    <lineage>
        <taxon>Bacteria</taxon>
        <taxon>Bacillati</taxon>
        <taxon>Actinomycetota</taxon>
        <taxon>Actinomycetes</taxon>
        <taxon>Propionibacteriales</taxon>
        <taxon>Propionibacteriaceae</taxon>
        <taxon>Microlunatus</taxon>
    </lineage>
</organism>
<feature type="transmembrane region" description="Helical" evidence="6">
    <location>
        <begin position="389"/>
        <end position="414"/>
    </location>
</feature>
<dbReference type="InterPro" id="IPR020846">
    <property type="entry name" value="MFS_dom"/>
</dbReference>
<feature type="transmembrane region" description="Helical" evidence="6">
    <location>
        <begin position="193"/>
        <end position="216"/>
    </location>
</feature>
<dbReference type="PANTHER" id="PTHR42718:SF42">
    <property type="entry name" value="EXPORT PROTEIN"/>
    <property type="match status" value="1"/>
</dbReference>
<dbReference type="EMBL" id="CP041692">
    <property type="protein sequence ID" value="QDP97629.1"/>
    <property type="molecule type" value="Genomic_DNA"/>
</dbReference>
<evidence type="ECO:0000256" key="2">
    <source>
        <dbReference type="ARBA" id="ARBA00022692"/>
    </source>
</evidence>
<dbReference type="OrthoDB" id="9812221at2"/>
<evidence type="ECO:0000256" key="6">
    <source>
        <dbReference type="SAM" id="Phobius"/>
    </source>
</evidence>
<feature type="transmembrane region" description="Helical" evidence="6">
    <location>
        <begin position="331"/>
        <end position="351"/>
    </location>
</feature>
<keyword evidence="4 6" id="KW-0472">Membrane</keyword>
<feature type="transmembrane region" description="Helical" evidence="6">
    <location>
        <begin position="295"/>
        <end position="319"/>
    </location>
</feature>
<dbReference type="InterPro" id="IPR036259">
    <property type="entry name" value="MFS_trans_sf"/>
</dbReference>
<dbReference type="Pfam" id="PF07690">
    <property type="entry name" value="MFS_1"/>
    <property type="match status" value="1"/>
</dbReference>
<dbReference type="Gene3D" id="1.20.1720.10">
    <property type="entry name" value="Multidrug resistance protein D"/>
    <property type="match status" value="1"/>
</dbReference>
<dbReference type="GO" id="GO:0022857">
    <property type="term" value="F:transmembrane transporter activity"/>
    <property type="evidence" value="ECO:0007669"/>
    <property type="project" value="InterPro"/>
</dbReference>
<evidence type="ECO:0000256" key="5">
    <source>
        <dbReference type="SAM" id="MobiDB-lite"/>
    </source>
</evidence>
<feature type="transmembrane region" description="Helical" evidence="6">
    <location>
        <begin position="165"/>
        <end position="187"/>
    </location>
</feature>
<gene>
    <name evidence="8" type="ORF">FOE78_18470</name>
</gene>
<sequence length="578" mass="59955">MSSGYRNCQLASSATCHMLSVVRWCLFREGFEMPAKSRWLALVAFSLSILVIGLDTTVLSVALPTLARKLDATQSDLQWFSTAFMLTLAGGMLPASVIGDRLGRKKTLVAALMVFGGCAYWSAHVSGPGQLIAARAMMGFAAALISVIALGMIPALFAPEERGKAIGIMMTATFIGLPIGPIVGGWILTNAWWGWVFLMNVPVAGLAAVMVVVLVPETKPDRPEPVDIIGLVLSIGGLAAVCYGFVEAGSKGWRDPATLGWIGGGVAALIILAGWEQSMANTRQFPLIPPSLFRIPGFAAGTLVPWIGQFSLMGLLFILPLYGQAVRNEDAMGSGIRLLPLIGGFTVAAVIGDRLAGRLGPRVVAAGGYLIMAIGVLLGARMTATSSDLYLTIWLAIAGLGLGLGLVTAASVALKYIPPDRSTQASAVYQALQKTGGPLGAALLGSALSQAYQHHLVLPARLSASATETIKSGVFQGLAVADRGPGLRTTVRDAFVSGMTTTLWICVGIALVAAAASIGLLPGRTPAARRARQPADAERSAGPDPMPACEPTNPPDESSPEPAAAGTAELAGRRSPAP</sequence>
<feature type="compositionally biased region" description="Pro residues" evidence="5">
    <location>
        <begin position="544"/>
        <end position="554"/>
    </location>
</feature>
<evidence type="ECO:0000256" key="3">
    <source>
        <dbReference type="ARBA" id="ARBA00022989"/>
    </source>
</evidence>
<name>A0A516Q2H5_9ACTN</name>
<keyword evidence="9" id="KW-1185">Reference proteome</keyword>
<comment type="subcellular location">
    <subcellularLocation>
        <location evidence="1">Cell membrane</location>
        <topology evidence="1">Multi-pass membrane protein</topology>
    </subcellularLocation>
</comment>
<dbReference type="KEGG" id="mik:FOE78_18470"/>
<dbReference type="AlphaFoldDB" id="A0A516Q2H5"/>
<dbReference type="Gene3D" id="1.20.1250.20">
    <property type="entry name" value="MFS general substrate transporter like domains"/>
    <property type="match status" value="1"/>
</dbReference>
<accession>A0A516Q2H5</accession>
<proteinExistence type="predicted"/>
<keyword evidence="3 6" id="KW-1133">Transmembrane helix</keyword>
<feature type="transmembrane region" description="Helical" evidence="6">
    <location>
        <begin position="39"/>
        <end position="65"/>
    </location>
</feature>
<feature type="transmembrane region" description="Helical" evidence="6">
    <location>
        <begin position="228"/>
        <end position="246"/>
    </location>
</feature>
<protein>
    <submittedName>
        <fullName evidence="8">MFS transporter</fullName>
    </submittedName>
</protein>
<dbReference type="GO" id="GO:0005886">
    <property type="term" value="C:plasma membrane"/>
    <property type="evidence" value="ECO:0007669"/>
    <property type="project" value="UniProtKB-SubCell"/>
</dbReference>
<evidence type="ECO:0000313" key="8">
    <source>
        <dbReference type="EMBL" id="QDP97629.1"/>
    </source>
</evidence>